<evidence type="ECO:0000259" key="3">
    <source>
        <dbReference type="Pfam" id="PF00884"/>
    </source>
</evidence>
<dbReference type="Pfam" id="PF00884">
    <property type="entry name" value="Sulfatase"/>
    <property type="match status" value="1"/>
</dbReference>
<dbReference type="Gene3D" id="3.40.720.10">
    <property type="entry name" value="Alkaline Phosphatase, subunit A"/>
    <property type="match status" value="1"/>
</dbReference>
<evidence type="ECO:0000313" key="4">
    <source>
        <dbReference type="EMBL" id="QDT59368.1"/>
    </source>
</evidence>
<dbReference type="PANTHER" id="PTHR45953:SF1">
    <property type="entry name" value="IDURONATE 2-SULFATASE"/>
    <property type="match status" value="1"/>
</dbReference>
<keyword evidence="1" id="KW-0479">Metal-binding</keyword>
<accession>A0A517STB0</accession>
<evidence type="ECO:0000256" key="1">
    <source>
        <dbReference type="ARBA" id="ARBA00022723"/>
    </source>
</evidence>
<dbReference type="SUPFAM" id="SSF53649">
    <property type="entry name" value="Alkaline phosphatase-like"/>
    <property type="match status" value="1"/>
</dbReference>
<dbReference type="InterPro" id="IPR000917">
    <property type="entry name" value="Sulfatase_N"/>
</dbReference>
<protein>
    <submittedName>
        <fullName evidence="4">Choline-sulfatase</fullName>
        <ecNumber evidence="4">3.1.6.6</ecNumber>
    </submittedName>
</protein>
<dbReference type="GO" id="GO:0047753">
    <property type="term" value="F:choline-sulfatase activity"/>
    <property type="evidence" value="ECO:0007669"/>
    <property type="project" value="UniProtKB-EC"/>
</dbReference>
<proteinExistence type="predicted"/>
<dbReference type="Proteomes" id="UP000315003">
    <property type="component" value="Chromosome"/>
</dbReference>
<dbReference type="GO" id="GO:0005737">
    <property type="term" value="C:cytoplasm"/>
    <property type="evidence" value="ECO:0007669"/>
    <property type="project" value="TreeGrafter"/>
</dbReference>
<sequence>MTLPQLFKQNGYRTLSFGKVFSGNERELDPISWSEPEVLRRTGWKNYLLPHNQGKGKKQAAYEVADVAEAAYPDGKLSDLAVKTLENLKQGGGPFFLAVGFFKPHLPFNAPRKYWDLYDGAAFELPDELRDPVKLSPEIALHSHRELGGYKGVPNDEDLDVNQSRILRHGYYACVSYVDAQVGKVLDALERLGLGQNTIVVIRGDHGFALGETNGSVPLIVKS</sequence>
<dbReference type="EMBL" id="CP036272">
    <property type="protein sequence ID" value="QDT59368.1"/>
    <property type="molecule type" value="Genomic_DNA"/>
</dbReference>
<evidence type="ECO:0000256" key="2">
    <source>
        <dbReference type="ARBA" id="ARBA00022801"/>
    </source>
</evidence>
<gene>
    <name evidence="4" type="primary">betC_5</name>
    <name evidence="4" type="ORF">SV7mr_18750</name>
</gene>
<dbReference type="GO" id="GO:0046872">
    <property type="term" value="F:metal ion binding"/>
    <property type="evidence" value="ECO:0007669"/>
    <property type="project" value="UniProtKB-KW"/>
</dbReference>
<dbReference type="InterPro" id="IPR017850">
    <property type="entry name" value="Alkaline_phosphatase_core_sf"/>
</dbReference>
<reference evidence="4 5" key="1">
    <citation type="submission" date="2019-02" db="EMBL/GenBank/DDBJ databases">
        <title>Deep-cultivation of Planctomycetes and their phenomic and genomic characterization uncovers novel biology.</title>
        <authorList>
            <person name="Wiegand S."/>
            <person name="Jogler M."/>
            <person name="Boedeker C."/>
            <person name="Pinto D."/>
            <person name="Vollmers J."/>
            <person name="Rivas-Marin E."/>
            <person name="Kohn T."/>
            <person name="Peeters S.H."/>
            <person name="Heuer A."/>
            <person name="Rast P."/>
            <person name="Oberbeckmann S."/>
            <person name="Bunk B."/>
            <person name="Jeske O."/>
            <person name="Meyerdierks A."/>
            <person name="Storesund J.E."/>
            <person name="Kallscheuer N."/>
            <person name="Luecker S."/>
            <person name="Lage O.M."/>
            <person name="Pohl T."/>
            <person name="Merkel B.J."/>
            <person name="Hornburger P."/>
            <person name="Mueller R.-W."/>
            <person name="Bruemmer F."/>
            <person name="Labrenz M."/>
            <person name="Spormann A.M."/>
            <person name="Op den Camp H."/>
            <person name="Overmann J."/>
            <person name="Amann R."/>
            <person name="Jetten M.S.M."/>
            <person name="Mascher T."/>
            <person name="Medema M.H."/>
            <person name="Devos D.P."/>
            <person name="Kaster A.-K."/>
            <person name="Ovreas L."/>
            <person name="Rohde M."/>
            <person name="Galperin M.Y."/>
            <person name="Jogler C."/>
        </authorList>
    </citation>
    <scope>NUCLEOTIDE SEQUENCE [LARGE SCALE GENOMIC DNA]</scope>
    <source>
        <strain evidence="4 5">SV_7m_r</strain>
    </source>
</reference>
<keyword evidence="5" id="KW-1185">Reference proteome</keyword>
<dbReference type="AlphaFoldDB" id="A0A517STB0"/>
<name>A0A517STB0_9BACT</name>
<evidence type="ECO:0000313" key="5">
    <source>
        <dbReference type="Proteomes" id="UP000315003"/>
    </source>
</evidence>
<organism evidence="4 5">
    <name type="scientific">Stieleria bergensis</name>
    <dbReference type="NCBI Taxonomy" id="2528025"/>
    <lineage>
        <taxon>Bacteria</taxon>
        <taxon>Pseudomonadati</taxon>
        <taxon>Planctomycetota</taxon>
        <taxon>Planctomycetia</taxon>
        <taxon>Pirellulales</taxon>
        <taxon>Pirellulaceae</taxon>
        <taxon>Stieleria</taxon>
    </lineage>
</organism>
<feature type="domain" description="Sulfatase N-terminal" evidence="3">
    <location>
        <begin position="2"/>
        <end position="215"/>
    </location>
</feature>
<dbReference type="PANTHER" id="PTHR45953">
    <property type="entry name" value="IDURONATE 2-SULFATASE"/>
    <property type="match status" value="1"/>
</dbReference>
<dbReference type="EC" id="3.1.6.6" evidence="4"/>
<keyword evidence="2 4" id="KW-0378">Hydrolase</keyword>